<dbReference type="InterPro" id="IPR057588">
    <property type="entry name" value="NWD1/2-like_WH"/>
</dbReference>
<feature type="domain" description="NACHT" evidence="4">
    <location>
        <begin position="457"/>
        <end position="590"/>
    </location>
</feature>
<dbReference type="SUPFAM" id="SSF101908">
    <property type="entry name" value="Putative isomerase YbhE"/>
    <property type="match status" value="1"/>
</dbReference>
<dbReference type="SUPFAM" id="SSF82171">
    <property type="entry name" value="DPP6 N-terminal domain-like"/>
    <property type="match status" value="1"/>
</dbReference>
<evidence type="ECO:0000313" key="6">
    <source>
        <dbReference type="Proteomes" id="UP001164746"/>
    </source>
</evidence>
<dbReference type="SMART" id="SM00320">
    <property type="entry name" value="WD40"/>
    <property type="match status" value="2"/>
</dbReference>
<dbReference type="Pfam" id="PF25469">
    <property type="entry name" value="WHD_NWD1"/>
    <property type="match status" value="1"/>
</dbReference>
<keyword evidence="1" id="KW-0853">WD repeat</keyword>
<dbReference type="Proteomes" id="UP001164746">
    <property type="component" value="Chromosome 12"/>
</dbReference>
<reference evidence="5" key="1">
    <citation type="submission" date="2022-11" db="EMBL/GenBank/DDBJ databases">
        <title>Centuries of genome instability and evolution in soft-shell clam transmissible cancer (bioRxiv).</title>
        <authorList>
            <person name="Hart S.F.M."/>
            <person name="Yonemitsu M.A."/>
            <person name="Giersch R.M."/>
            <person name="Beal B.F."/>
            <person name="Arriagada G."/>
            <person name="Davis B.W."/>
            <person name="Ostrander E.A."/>
            <person name="Goff S.P."/>
            <person name="Metzger M.J."/>
        </authorList>
    </citation>
    <scope>NUCLEOTIDE SEQUENCE</scope>
    <source>
        <strain evidence="5">MELC-2E11</strain>
        <tissue evidence="5">Siphon/mantle</tissue>
    </source>
</reference>
<organism evidence="5 6">
    <name type="scientific">Mya arenaria</name>
    <name type="common">Soft-shell clam</name>
    <dbReference type="NCBI Taxonomy" id="6604"/>
    <lineage>
        <taxon>Eukaryota</taxon>
        <taxon>Metazoa</taxon>
        <taxon>Spiralia</taxon>
        <taxon>Lophotrochozoa</taxon>
        <taxon>Mollusca</taxon>
        <taxon>Bivalvia</taxon>
        <taxon>Autobranchia</taxon>
        <taxon>Heteroconchia</taxon>
        <taxon>Euheterodonta</taxon>
        <taxon>Imparidentia</taxon>
        <taxon>Neoheterodontei</taxon>
        <taxon>Myida</taxon>
        <taxon>Myoidea</taxon>
        <taxon>Myidae</taxon>
        <taxon>Mya</taxon>
    </lineage>
</organism>
<dbReference type="EMBL" id="CP111023">
    <property type="protein sequence ID" value="WAR22531.1"/>
    <property type="molecule type" value="Genomic_DNA"/>
</dbReference>
<evidence type="ECO:0000256" key="1">
    <source>
        <dbReference type="ARBA" id="ARBA00022574"/>
    </source>
</evidence>
<evidence type="ECO:0000256" key="3">
    <source>
        <dbReference type="SAM" id="MobiDB-lite"/>
    </source>
</evidence>
<keyword evidence="2" id="KW-0677">Repeat</keyword>
<dbReference type="InterPro" id="IPR015943">
    <property type="entry name" value="WD40/YVTN_repeat-like_dom_sf"/>
</dbReference>
<dbReference type="InterPro" id="IPR027417">
    <property type="entry name" value="P-loop_NTPase"/>
</dbReference>
<dbReference type="PANTHER" id="PTHR19871">
    <property type="entry name" value="BETA TRANSDUCIN-RELATED PROTEIN"/>
    <property type="match status" value="1"/>
</dbReference>
<dbReference type="InterPro" id="IPR001680">
    <property type="entry name" value="WD40_rpt"/>
</dbReference>
<protein>
    <submittedName>
        <fullName evidence="5">NWD1-like protein</fullName>
    </submittedName>
</protein>
<dbReference type="Gene3D" id="2.130.10.10">
    <property type="entry name" value="YVTN repeat-like/Quinoprotein amine dehydrogenase"/>
    <property type="match status" value="3"/>
</dbReference>
<name>A0ABY7FNM8_MYAAR</name>
<dbReference type="InterPro" id="IPR052752">
    <property type="entry name" value="NACHT-WD_repeat"/>
</dbReference>
<evidence type="ECO:0000256" key="2">
    <source>
        <dbReference type="ARBA" id="ARBA00022737"/>
    </source>
</evidence>
<dbReference type="PANTHER" id="PTHR19871:SF14">
    <property type="entry name" value="DUF4062 DOMAIN-CONTAINING PROTEIN"/>
    <property type="match status" value="1"/>
</dbReference>
<dbReference type="InterPro" id="IPR007111">
    <property type="entry name" value="NACHT_NTPase"/>
</dbReference>
<proteinExistence type="predicted"/>
<dbReference type="Pfam" id="PF13191">
    <property type="entry name" value="AAA_16"/>
    <property type="match status" value="1"/>
</dbReference>
<evidence type="ECO:0000313" key="5">
    <source>
        <dbReference type="EMBL" id="WAR22531.1"/>
    </source>
</evidence>
<keyword evidence="6" id="KW-1185">Reference proteome</keyword>
<evidence type="ECO:0000259" key="4">
    <source>
        <dbReference type="PROSITE" id="PS50837"/>
    </source>
</evidence>
<dbReference type="Pfam" id="PF00400">
    <property type="entry name" value="WD40"/>
    <property type="match status" value="1"/>
</dbReference>
<sequence length="1704" mass="192443">MYRAYKREEDLKVIGSVLNQRQVKPNVTEQREGHEQAVGAGSQHVATRNGSSGVGTVAPGTAPGCPSDVQPVITGQSASKKEMTPEQREKILKTVDGQAKKAALGNEVVGGNMGVECPPSAKIVRIFTSSTFTDTKHERNMLMKYAYPKVKEATDDHMGTELCLKELALCRKLSTGPSFVSLLSHKYGYTAFPRVIEAGEFQTLMEHVTDADTKTLFDKWYRLDDNNVPASYVLSSISTNLPDFISTDREKQKVAKQQWWEESGKMQDWLDAAARAAFDHERARKFIMSVTETEVEEGLLTATGDAVKCALWLKRDIDDIENQEKNYALSRYMECLGPTEKVERAQRMLRELKEQRMQKVLSPDQILNYHVTWSGGIDPDANAAHRKYLDSMCEDFVRNMVSLVEQAVKAKNITHGALPEEILQHVRMCQAKCETFQGREEILEKIKAYVTDTGNTKPLVLHGASGTGKTSIMAMVAKQARTWLNNNNAVVMLRFLGTTRFSSSVVPLLYSLLSQIIRVFGLKSIQTSQVLELLKMRFKLTLKAAKPTKPLVLIIDSLDQLDTAHGGRRLAWLPAVLPPHCKIIVSTLPDDKYEAFPAFKTLVPDEGQHVGVPDLGEGEARTIVTALLEGRNRRLTHAQTDILLNTFKQNPTPLFLKLCVEEAILWRSFDAGERTVLETTVRAAVTSLFTRLEKMHGKMLTSRALGYLTLARNGITESELEDVLSCDDDVLNDVYMYWTPPMRRLPPLLLVRVRTDIDQYIAERGADGSRVLCWYHRQFIEAATDRYCSDPEQTKVMHANLADFFNGTWANGRKKAYTNASGQHLEEDRMVSDQPLRFGEKGEFNLRTLNNLPYHRMWAGQLQLLKDECLANIKFAVTKLQAQPVENFLDDYIAATSRFPDDELLQEVLQALLLSRKGMQTDQVQFVPQLLGRLADSPAVSEFKARLRAYDEQPWLEPHLDILERPGGQLIHCFSAHGSDVDMIDMSADGMYVVTVCQSEKRVKIWDMMSDPPRLLREVTGKAQCTAAYFCQGDTCVVAEAGSTIHVEEVKTGKLCAKFPYPGGNTSKTFCVAGPNKGLVVTFNRNQCLVNDIETQTCTHTLDSQLTFGSVSYPVAVCDANQYFITVLDHKTFQFIPPFRGFEKIPTDDGDFDEHEVEAISIHPDETHLMYTTLFTSEIVFADFHGNRLRSIPPNEQLSFNHLGFDGDGKHFWVTNNNFVIFYDTASLLSDIIGVRTTDSLNVVTISEDSNLRVWDRRRQKVTSTTCVEPFTPIKKYSTPVALPYHGYIFVHGTASGSSNDDVILGVYDVGQMKYVKLRTFVGLDGIRKFYPLDDRRLILGYNRKLHVLDLDTMTFPVTLQGIHDSNNSVFASGKNRLLCCTRGGHHLKAYTLDSGKVDFIIKTTEKKVAQELKVNEPGTVAAISYDEGPILVFDLVNRAVICTIGTEKYGEYFGTYLWLDDAGSRLFFSADMAIDQAIKEDVEHLIAWDVKENRELFRMFDLEGQRRHQLKKNDETTAIEDVFPLDKSRIITPCYDNLLSRLEGHRTSVKMALCPRAPYIVTYGCFSEEDCLMLWDKVTYARVATYSLDSEMDKAYWSDDGSYFYMTSNGIRDGRAEAGVVRWTVNYGDAHMAGRVPEAAPPIYNERGWLSTLQTCAVFKATVIFSWKCYHFLNAHICQQLILKDRIIYSFEYHKMLIFIYIF</sequence>
<accession>A0ABY7FNM8</accession>
<dbReference type="SUPFAM" id="SSF52540">
    <property type="entry name" value="P-loop containing nucleoside triphosphate hydrolases"/>
    <property type="match status" value="1"/>
</dbReference>
<feature type="region of interest" description="Disordered" evidence="3">
    <location>
        <begin position="26"/>
        <end position="52"/>
    </location>
</feature>
<dbReference type="Gene3D" id="3.40.50.300">
    <property type="entry name" value="P-loop containing nucleotide triphosphate hydrolases"/>
    <property type="match status" value="1"/>
</dbReference>
<dbReference type="InterPro" id="IPR041664">
    <property type="entry name" value="AAA_16"/>
</dbReference>
<dbReference type="CDD" id="cd00009">
    <property type="entry name" value="AAA"/>
    <property type="match status" value="1"/>
</dbReference>
<gene>
    <name evidence="5" type="ORF">MAR_016505</name>
</gene>
<dbReference type="PROSITE" id="PS50837">
    <property type="entry name" value="NACHT"/>
    <property type="match status" value="1"/>
</dbReference>